<dbReference type="EMBL" id="JARXVC010000002">
    <property type="protein sequence ID" value="MDH6279924.1"/>
    <property type="molecule type" value="Genomic_DNA"/>
</dbReference>
<gene>
    <name evidence="1" type="ORF">M2280_001133</name>
</gene>
<reference evidence="1 2" key="1">
    <citation type="submission" date="2023-04" db="EMBL/GenBank/DDBJ databases">
        <title>Forest soil microbial communities from Buena Vista Peninsula, Colon Province, Panama.</title>
        <authorList>
            <person name="Bouskill N."/>
        </authorList>
    </citation>
    <scope>NUCLEOTIDE SEQUENCE [LARGE SCALE GENOMIC DNA]</scope>
    <source>
        <strain evidence="1 2">CFH S0262</strain>
    </source>
</reference>
<evidence type="ECO:0000313" key="2">
    <source>
        <dbReference type="Proteomes" id="UP001160334"/>
    </source>
</evidence>
<evidence type="ECO:0000313" key="1">
    <source>
        <dbReference type="EMBL" id="MDH6279924.1"/>
    </source>
</evidence>
<name>A0ABT6M938_9NOCA</name>
<accession>A0ABT6M938</accession>
<sequence>MNSTGYTESSGRAAHSAISARTLSVILLMVSFDTDAPYTSSKWAAISPVVRPFADNDKTISSTPVNRSCRLRTICGSNDESVSRGTWTCTGPISVSTVFARRPLREFPLPRPSTWCFS</sequence>
<dbReference type="Proteomes" id="UP001160334">
    <property type="component" value="Unassembled WGS sequence"/>
</dbReference>
<evidence type="ECO:0008006" key="3">
    <source>
        <dbReference type="Google" id="ProtNLM"/>
    </source>
</evidence>
<proteinExistence type="predicted"/>
<protein>
    <recommendedName>
        <fullName evidence="3">Secreted protein</fullName>
    </recommendedName>
</protein>
<keyword evidence="2" id="KW-1185">Reference proteome</keyword>
<organism evidence="1 2">
    <name type="scientific">Prescottella agglutinans</name>
    <dbReference type="NCBI Taxonomy" id="1644129"/>
    <lineage>
        <taxon>Bacteria</taxon>
        <taxon>Bacillati</taxon>
        <taxon>Actinomycetota</taxon>
        <taxon>Actinomycetes</taxon>
        <taxon>Mycobacteriales</taxon>
        <taxon>Nocardiaceae</taxon>
        <taxon>Prescottella</taxon>
    </lineage>
</organism>
<comment type="caution">
    <text evidence="1">The sequence shown here is derived from an EMBL/GenBank/DDBJ whole genome shotgun (WGS) entry which is preliminary data.</text>
</comment>